<dbReference type="SUPFAM" id="SSF49785">
    <property type="entry name" value="Galactose-binding domain-like"/>
    <property type="match status" value="1"/>
</dbReference>
<accession>A0A9X2I1R5</accession>
<evidence type="ECO:0000313" key="3">
    <source>
        <dbReference type="Proteomes" id="UP001155280"/>
    </source>
</evidence>
<keyword evidence="3" id="KW-1185">Reference proteome</keyword>
<dbReference type="SUPFAM" id="SSF49299">
    <property type="entry name" value="PKD domain"/>
    <property type="match status" value="2"/>
</dbReference>
<feature type="domain" description="PKD/Chitinase" evidence="1">
    <location>
        <begin position="125"/>
        <end position="206"/>
    </location>
</feature>
<dbReference type="Gene3D" id="2.60.40.10">
    <property type="entry name" value="Immunoglobulins"/>
    <property type="match status" value="2"/>
</dbReference>
<proteinExistence type="predicted"/>
<dbReference type="PROSITE" id="PS51257">
    <property type="entry name" value="PROKAR_LIPOPROTEIN"/>
    <property type="match status" value="1"/>
</dbReference>
<evidence type="ECO:0000259" key="1">
    <source>
        <dbReference type="SMART" id="SM00089"/>
    </source>
</evidence>
<reference evidence="2" key="1">
    <citation type="submission" date="2022-07" db="EMBL/GenBank/DDBJ databases">
        <title>Gramela sediminis sp. nov., isolated from deep-sea sediment of the Indian Ocean.</title>
        <authorList>
            <person name="Shi H."/>
        </authorList>
    </citation>
    <scope>NUCLEOTIDE SEQUENCE</scope>
    <source>
        <strain evidence="2">GC03-9</strain>
    </source>
</reference>
<dbReference type="Gene3D" id="2.60.120.260">
    <property type="entry name" value="Galactose-binding domain-like"/>
    <property type="match status" value="2"/>
</dbReference>
<dbReference type="Gene3D" id="2.60.120.430">
    <property type="entry name" value="Galactose-binding lectin"/>
    <property type="match status" value="1"/>
</dbReference>
<dbReference type="InterPro" id="IPR022409">
    <property type="entry name" value="PKD/Chitinase_dom"/>
</dbReference>
<dbReference type="InterPro" id="IPR035986">
    <property type="entry name" value="PKD_dom_sf"/>
</dbReference>
<dbReference type="InterPro" id="IPR008979">
    <property type="entry name" value="Galactose-bd-like_sf"/>
</dbReference>
<gene>
    <name evidence="2" type="ORF">MKO06_03990</name>
</gene>
<evidence type="ECO:0000313" key="2">
    <source>
        <dbReference type="EMBL" id="MCP9199055.1"/>
    </source>
</evidence>
<dbReference type="AlphaFoldDB" id="A0A9X2I1R5"/>
<comment type="caution">
    <text evidence="2">The sequence shown here is derived from an EMBL/GenBank/DDBJ whole genome shotgun (WGS) entry which is preliminary data.</text>
</comment>
<dbReference type="EMBL" id="JANCNS010000001">
    <property type="protein sequence ID" value="MCP9199055.1"/>
    <property type="molecule type" value="Genomic_DNA"/>
</dbReference>
<dbReference type="SMART" id="SM00089">
    <property type="entry name" value="PKD"/>
    <property type="match status" value="2"/>
</dbReference>
<feature type="domain" description="PKD/Chitinase" evidence="1">
    <location>
        <begin position="40"/>
        <end position="119"/>
    </location>
</feature>
<name>A0A9X2I1R5_9FLAO</name>
<sequence>MNKYLKYFFFITLSAFILGCESDDDQMVDLSGLASPSNLGASFTITQDNTGLVTITPTGQSANTFTVDFGDGSEPSSEIKPGESVDHIYAEGDYDVVVTGKNLNGVTAEGSQALTVSFRAPENLEVNIEKAADDNYTINVSATADYAAMFNVYFGDVDDEEPIAMMIGETVSHTYDAVGDYDVRVVALSGGAASTEVTQTVEIRDPLFLPIDFESPTKDYTFINFGPDQVVDPVIDNPDPTGINTSAKVAAYTKPAGSEVWAGTTTALDQPIDFSTQKYISVDVWSPQAGIPVIFKIENLADATIFVEDQVQTTVSNQWETLTFDMTAVDTSIDYGRIVLFFNFNTSGTGETYYFDNIQTTTLDPIKLPLTFESENLNYQWNGFGGATGAVIDNPDMSGINTSSRVSTLNKTSGSEVWAGISLNLEEPVDFSNGTTAKMKVWSPRAGTPILLKMEKSDSPPDANGNPSVFVEVQQSTTVAGEWEELSFDLSTFGAFDPSIDYDRVIVFYDFNTAGQGEDFYFDDIRIGDTAYISLFSDLDEDVTVDTWRTSWSISDYEEVEFDGRLTKHYFNLDFVGIETVAEQLDITGMTHFHTDVYIENGTTFRVKLVDVGPDGSFDGGDTTEHEVVFDDLPTGEWVSLDIPLSQFENLANRRNIAQLIYSGLPAGGVNVYLDNIYFHN</sequence>
<organism evidence="2 3">
    <name type="scientific">Christiangramia oceanisediminis</name>
    <dbReference type="NCBI Taxonomy" id="2920386"/>
    <lineage>
        <taxon>Bacteria</taxon>
        <taxon>Pseudomonadati</taxon>
        <taxon>Bacteroidota</taxon>
        <taxon>Flavobacteriia</taxon>
        <taxon>Flavobacteriales</taxon>
        <taxon>Flavobacteriaceae</taxon>
        <taxon>Christiangramia</taxon>
    </lineage>
</organism>
<dbReference type="InterPro" id="IPR013783">
    <property type="entry name" value="Ig-like_fold"/>
</dbReference>
<dbReference type="RefSeq" id="WP_241549368.1">
    <property type="nucleotide sequence ID" value="NZ_JANCNS010000001.1"/>
</dbReference>
<dbReference type="Proteomes" id="UP001155280">
    <property type="component" value="Unassembled WGS sequence"/>
</dbReference>
<protein>
    <recommendedName>
        <fullName evidence="1">PKD/Chitinase domain-containing protein</fullName>
    </recommendedName>
</protein>